<proteinExistence type="predicted"/>
<organism evidence="1 2">
    <name type="scientific">Microbacterium marinilacus</name>
    <dbReference type="NCBI Taxonomy" id="415209"/>
    <lineage>
        <taxon>Bacteria</taxon>
        <taxon>Bacillati</taxon>
        <taxon>Actinomycetota</taxon>
        <taxon>Actinomycetes</taxon>
        <taxon>Micrococcales</taxon>
        <taxon>Microbacteriaceae</taxon>
        <taxon>Microbacterium</taxon>
    </lineage>
</organism>
<reference evidence="2" key="1">
    <citation type="journal article" date="2019" name="Int. J. Syst. Evol. Microbiol.">
        <title>The Global Catalogue of Microorganisms (GCM) 10K type strain sequencing project: providing services to taxonomists for standard genome sequencing and annotation.</title>
        <authorList>
            <consortium name="The Broad Institute Genomics Platform"/>
            <consortium name="The Broad Institute Genome Sequencing Center for Infectious Disease"/>
            <person name="Wu L."/>
            <person name="Ma J."/>
        </authorList>
    </citation>
    <scope>NUCLEOTIDE SEQUENCE [LARGE SCALE GENOMIC DNA]</scope>
    <source>
        <strain evidence="2">JCM 16546</strain>
    </source>
</reference>
<dbReference type="RefSeq" id="WP_221857852.1">
    <property type="nucleotide sequence ID" value="NZ_BAAAYV010000016.1"/>
</dbReference>
<dbReference type="EMBL" id="BAAAYV010000016">
    <property type="protein sequence ID" value="GAA3663967.1"/>
    <property type="molecule type" value="Genomic_DNA"/>
</dbReference>
<protein>
    <submittedName>
        <fullName evidence="1">Uncharacterized protein</fullName>
    </submittedName>
</protein>
<keyword evidence="2" id="KW-1185">Reference proteome</keyword>
<dbReference type="Proteomes" id="UP001410795">
    <property type="component" value="Unassembled WGS sequence"/>
</dbReference>
<gene>
    <name evidence="1" type="ORF">GCM10022202_27330</name>
</gene>
<comment type="caution">
    <text evidence="1">The sequence shown here is derived from an EMBL/GenBank/DDBJ whole genome shotgun (WGS) entry which is preliminary data.</text>
</comment>
<evidence type="ECO:0000313" key="1">
    <source>
        <dbReference type="EMBL" id="GAA3663967.1"/>
    </source>
</evidence>
<name>A0ABP7BN09_9MICO</name>
<sequence>MSETTDDTGAEGLVSRVRVIEQQPLAARAEAYASLHDELARRLEQAPSDAGGAARGAG</sequence>
<accession>A0ABP7BN09</accession>
<evidence type="ECO:0000313" key="2">
    <source>
        <dbReference type="Proteomes" id="UP001410795"/>
    </source>
</evidence>